<protein>
    <submittedName>
        <fullName evidence="3">Mitochondrial nucleoid associated protein 1</fullName>
    </submittedName>
</protein>
<reference evidence="3" key="2">
    <citation type="submission" date="2025-08" db="UniProtKB">
        <authorList>
            <consortium name="Ensembl"/>
        </authorList>
    </citation>
    <scope>IDENTIFICATION</scope>
</reference>
<dbReference type="Ensembl" id="ENSPEMT00000004684.2">
    <property type="protein sequence ID" value="ENSPEMP00000002947.2"/>
    <property type="gene ID" value="ENSPEMG00000003795.2"/>
</dbReference>
<feature type="compositionally biased region" description="Polar residues" evidence="1">
    <location>
        <begin position="37"/>
        <end position="47"/>
    </location>
</feature>
<accession>A0A8C8VSA4</accession>
<evidence type="ECO:0000313" key="3">
    <source>
        <dbReference type="Ensembl" id="ENSPEMP00000002947.2"/>
    </source>
</evidence>
<dbReference type="InterPro" id="IPR037694">
    <property type="entry name" value="MTNAP1"/>
</dbReference>
<evidence type="ECO:0000256" key="2">
    <source>
        <dbReference type="SAM" id="Phobius"/>
    </source>
</evidence>
<dbReference type="PANTHER" id="PTHR16270">
    <property type="entry name" value="HYPOTHETICAL LOC287798"/>
    <property type="match status" value="1"/>
</dbReference>
<dbReference type="PANTHER" id="PTHR16270:SF5">
    <property type="entry name" value="HYPOTHETICAL LOC287798"/>
    <property type="match status" value="1"/>
</dbReference>
<keyword evidence="4" id="KW-1185">Reference proteome</keyword>
<feature type="region of interest" description="Disordered" evidence="1">
    <location>
        <begin position="102"/>
        <end position="194"/>
    </location>
</feature>
<dbReference type="GO" id="GO:0042645">
    <property type="term" value="C:mitochondrial nucleoid"/>
    <property type="evidence" value="ECO:0007669"/>
    <property type="project" value="Ensembl"/>
</dbReference>
<reference evidence="3" key="3">
    <citation type="submission" date="2025-09" db="UniProtKB">
        <authorList>
            <consortium name="Ensembl"/>
        </authorList>
    </citation>
    <scope>IDENTIFICATION</scope>
</reference>
<dbReference type="GeneTree" id="ENSGT00510000049019"/>
<dbReference type="Proteomes" id="UP000694547">
    <property type="component" value="Chromosome 8"/>
</dbReference>
<feature type="transmembrane region" description="Helical" evidence="2">
    <location>
        <begin position="521"/>
        <end position="540"/>
    </location>
</feature>
<feature type="region of interest" description="Disordered" evidence="1">
    <location>
        <begin position="215"/>
        <end position="259"/>
    </location>
</feature>
<name>A0A8C8VSA4_PERMB</name>
<dbReference type="GO" id="GO:0090297">
    <property type="term" value="P:positive regulation of mitochondrial DNA replication"/>
    <property type="evidence" value="ECO:0007669"/>
    <property type="project" value="Ensembl"/>
</dbReference>
<dbReference type="GO" id="GO:0008283">
    <property type="term" value="P:cell population proliferation"/>
    <property type="evidence" value="ECO:0007669"/>
    <property type="project" value="Ensembl"/>
</dbReference>
<evidence type="ECO:0000313" key="4">
    <source>
        <dbReference type="Proteomes" id="UP000694547"/>
    </source>
</evidence>
<reference evidence="3 4" key="1">
    <citation type="submission" date="2018-10" db="EMBL/GenBank/DDBJ databases">
        <title>Improved assembly of the deer mouse Peromyscus maniculatus genome.</title>
        <authorList>
            <person name="Lassance J.-M."/>
            <person name="Hoekstra H.E."/>
        </authorList>
    </citation>
    <scope>NUCLEOTIDE SEQUENCE [LARGE SCALE GENOMIC DNA]</scope>
</reference>
<feature type="compositionally biased region" description="Polar residues" evidence="1">
    <location>
        <begin position="248"/>
        <end position="259"/>
    </location>
</feature>
<dbReference type="GO" id="GO:0032042">
    <property type="term" value="P:mitochondrial DNA metabolic process"/>
    <property type="evidence" value="ECO:0007669"/>
    <property type="project" value="Ensembl"/>
</dbReference>
<feature type="compositionally biased region" description="Basic and acidic residues" evidence="1">
    <location>
        <begin position="48"/>
        <end position="81"/>
    </location>
</feature>
<keyword evidence="2" id="KW-0472">Membrane</keyword>
<keyword evidence="2" id="KW-1133">Transmembrane helix</keyword>
<feature type="compositionally biased region" description="Polar residues" evidence="1">
    <location>
        <begin position="169"/>
        <end position="180"/>
    </location>
</feature>
<proteinExistence type="predicted"/>
<organism evidence="3 4">
    <name type="scientific">Peromyscus maniculatus bairdii</name>
    <name type="common">Prairie deer mouse</name>
    <dbReference type="NCBI Taxonomy" id="230844"/>
    <lineage>
        <taxon>Eukaryota</taxon>
        <taxon>Metazoa</taxon>
        <taxon>Chordata</taxon>
        <taxon>Craniata</taxon>
        <taxon>Vertebrata</taxon>
        <taxon>Euteleostomi</taxon>
        <taxon>Mammalia</taxon>
        <taxon>Eutheria</taxon>
        <taxon>Euarchontoglires</taxon>
        <taxon>Glires</taxon>
        <taxon>Rodentia</taxon>
        <taxon>Myomorpha</taxon>
        <taxon>Muroidea</taxon>
        <taxon>Cricetidae</taxon>
        <taxon>Neotominae</taxon>
        <taxon>Peromyscus</taxon>
    </lineage>
</organism>
<dbReference type="AlphaFoldDB" id="A0A8C8VSA4"/>
<sequence>MGDAGPRMEVCPYCKKPFKRLKTHLPHCKMISADQKVYQSKPATLSRATKEKRPTKDLTKAKRKGLETESVKGNVKSEKGRSAWTAATFPLPADVLERAGTAEAGGEARDQNQPSFQAPKHATPKVTRASDTPSPEKELARDVTGSKGSPCHPSETEASVRVGSMAPVLSNQDRTYSSAQPHAKPATSASLKLDTLDPQRQKLLAKFLDVPVSDCHSPKNGSHGVPRGGSSVLSRGSISRDGGHLSGVSPNPANAETQQKSESLLLGLHPAPLAKTQVREHQELGLGAEVCRSKGDTGNSMSATEVQEQAYLGLGGQDPISPTKAKAETALALLDVFIPESGRQCLTSLAVKSPPEDKTQFYGQSQVPAIPLLVGSKRDVLEPTSFRQPHAAQTGYHIPSYSAPYPVSRSSLISHVAAADSEVPPRSVGLEWFPELYPGYVGLGVLPRRPQHWNSVSHMPPPTTSQGASISKVPWLGRSSADSGSSEPLALTTSSFPLTRLLGAVHTGWVRCSTTIKKSSVGGLTMLFAGYFILCCSWSFKQMKLQRWRK</sequence>
<keyword evidence="2" id="KW-0812">Transmembrane</keyword>
<feature type="region of interest" description="Disordered" evidence="1">
    <location>
        <begin position="37"/>
        <end position="85"/>
    </location>
</feature>
<evidence type="ECO:0000256" key="1">
    <source>
        <dbReference type="SAM" id="MobiDB-lite"/>
    </source>
</evidence>